<evidence type="ECO:0000313" key="4">
    <source>
        <dbReference type="Proteomes" id="UP001165679"/>
    </source>
</evidence>
<dbReference type="PANTHER" id="PTHR23416">
    <property type="entry name" value="SIALIC ACID SYNTHASE-RELATED"/>
    <property type="match status" value="1"/>
</dbReference>
<organism evidence="3 4">
    <name type="scientific">Limobrevibacterium gyesilva</name>
    <dbReference type="NCBI Taxonomy" id="2991712"/>
    <lineage>
        <taxon>Bacteria</taxon>
        <taxon>Pseudomonadati</taxon>
        <taxon>Pseudomonadota</taxon>
        <taxon>Alphaproteobacteria</taxon>
        <taxon>Acetobacterales</taxon>
        <taxon>Acetobacteraceae</taxon>
        <taxon>Limobrevibacterium</taxon>
    </lineage>
</organism>
<keyword evidence="4" id="KW-1185">Reference proteome</keyword>
<comment type="similarity">
    <text evidence="1">Belongs to the transferase hexapeptide repeat family.</text>
</comment>
<evidence type="ECO:0008006" key="5">
    <source>
        <dbReference type="Google" id="ProtNLM"/>
    </source>
</evidence>
<dbReference type="AlphaFoldDB" id="A0AA42CCK7"/>
<evidence type="ECO:0000313" key="3">
    <source>
        <dbReference type="EMBL" id="MCW3473523.1"/>
    </source>
</evidence>
<dbReference type="InterPro" id="IPR011004">
    <property type="entry name" value="Trimer_LpxA-like_sf"/>
</dbReference>
<evidence type="ECO:0000256" key="1">
    <source>
        <dbReference type="ARBA" id="ARBA00007274"/>
    </source>
</evidence>
<reference evidence="3" key="1">
    <citation type="submission" date="2022-09" db="EMBL/GenBank/DDBJ databases">
        <title>Rhodovastum sp. nov. RN2-1 isolated from soil in Seongnam, South Korea.</title>
        <authorList>
            <person name="Le N.T."/>
        </authorList>
    </citation>
    <scope>NUCLEOTIDE SEQUENCE</scope>
    <source>
        <strain evidence="3">RN2-1</strain>
    </source>
</reference>
<name>A0AA42CCK7_9PROT</name>
<dbReference type="GO" id="GO:0005829">
    <property type="term" value="C:cytosol"/>
    <property type="evidence" value="ECO:0007669"/>
    <property type="project" value="TreeGrafter"/>
</dbReference>
<dbReference type="PANTHER" id="PTHR23416:SF23">
    <property type="entry name" value="ACETYLTRANSFERASE C18B11.09C-RELATED"/>
    <property type="match status" value="1"/>
</dbReference>
<keyword evidence="2" id="KW-0808">Transferase</keyword>
<dbReference type="RefSeq" id="WP_264712102.1">
    <property type="nucleotide sequence ID" value="NZ_JAPDNT010000001.1"/>
</dbReference>
<proteinExistence type="inferred from homology"/>
<dbReference type="Gene3D" id="2.160.10.10">
    <property type="entry name" value="Hexapeptide repeat proteins"/>
    <property type="match status" value="1"/>
</dbReference>
<dbReference type="EMBL" id="JAPDNT010000001">
    <property type="protein sequence ID" value="MCW3473523.1"/>
    <property type="molecule type" value="Genomic_DNA"/>
</dbReference>
<accession>A0AA42CCK7</accession>
<dbReference type="GO" id="GO:0008374">
    <property type="term" value="F:O-acyltransferase activity"/>
    <property type="evidence" value="ECO:0007669"/>
    <property type="project" value="TreeGrafter"/>
</dbReference>
<protein>
    <recommendedName>
        <fullName evidence="5">Acetyltransferase</fullName>
    </recommendedName>
</protein>
<evidence type="ECO:0000256" key="2">
    <source>
        <dbReference type="ARBA" id="ARBA00022679"/>
    </source>
</evidence>
<comment type="caution">
    <text evidence="3">The sequence shown here is derived from an EMBL/GenBank/DDBJ whole genome shotgun (WGS) entry which is preliminary data.</text>
</comment>
<reference evidence="3" key="2">
    <citation type="submission" date="2022-10" db="EMBL/GenBank/DDBJ databases">
        <authorList>
            <person name="Trinh H.N."/>
        </authorList>
    </citation>
    <scope>NUCLEOTIDE SEQUENCE</scope>
    <source>
        <strain evidence="3">RN2-1</strain>
    </source>
</reference>
<dbReference type="Proteomes" id="UP001165679">
    <property type="component" value="Unassembled WGS sequence"/>
</dbReference>
<gene>
    <name evidence="3" type="ORF">OL599_02940</name>
</gene>
<sequence length="269" mass="29160">MIPGIGTETETLLASFLRPEITDLRPELLVVRPFTLLAAQDPEARKLGIDCTGGGELSVVVTDPNRRLGNIRVQSAGKNNVIFFDNENWGGNCFANIRILGSDCLLVFNSIGDGYVAIGDLLMRSNGQVLFWGTGATAVGLSIEMEGNERGTVIGDDALISNGVWIRNYDMHAMHDLRTGAQINRPPCDTVIERHVWLGQDSLLLHCERVGMGTIVGARTMLKGDVPPRVVAAGAPGRVIREGISWGRHPYGMTDAERESIGMPALTQR</sequence>
<dbReference type="InterPro" id="IPR051159">
    <property type="entry name" value="Hexapeptide_acetyltransf"/>
</dbReference>
<dbReference type="SUPFAM" id="SSF51161">
    <property type="entry name" value="Trimeric LpxA-like enzymes"/>
    <property type="match status" value="1"/>
</dbReference>